<evidence type="ECO:0000313" key="3">
    <source>
        <dbReference type="EMBL" id="CAB9517566.1"/>
    </source>
</evidence>
<accession>A0A9N8EA12</accession>
<reference evidence="3" key="1">
    <citation type="submission" date="2020-06" db="EMBL/GenBank/DDBJ databases">
        <authorList>
            <consortium name="Plant Systems Biology data submission"/>
        </authorList>
    </citation>
    <scope>NUCLEOTIDE SEQUENCE</scope>
    <source>
        <strain evidence="3">D6</strain>
    </source>
</reference>
<keyword evidence="4" id="KW-1185">Reference proteome</keyword>
<feature type="compositionally biased region" description="Basic residues" evidence="1">
    <location>
        <begin position="81"/>
        <end position="92"/>
    </location>
</feature>
<protein>
    <submittedName>
        <fullName evidence="3">Uncharacterized protein</fullName>
    </submittedName>
</protein>
<evidence type="ECO:0000313" key="4">
    <source>
        <dbReference type="Proteomes" id="UP001153069"/>
    </source>
</evidence>
<name>A0A9N8EA12_9STRA</name>
<comment type="caution">
    <text evidence="3">The sequence shown here is derived from an EMBL/GenBank/DDBJ whole genome shotgun (WGS) entry which is preliminary data.</text>
</comment>
<dbReference type="OrthoDB" id="45951at2759"/>
<feature type="signal peptide" evidence="2">
    <location>
        <begin position="1"/>
        <end position="28"/>
    </location>
</feature>
<gene>
    <name evidence="3" type="ORF">SEMRO_865_G212890.1</name>
</gene>
<dbReference type="EMBL" id="CAICTM010000864">
    <property type="protein sequence ID" value="CAB9517566.1"/>
    <property type="molecule type" value="Genomic_DNA"/>
</dbReference>
<dbReference type="AlphaFoldDB" id="A0A9N8EA12"/>
<evidence type="ECO:0000256" key="2">
    <source>
        <dbReference type="SAM" id="SignalP"/>
    </source>
</evidence>
<proteinExistence type="predicted"/>
<keyword evidence="2" id="KW-0732">Signal</keyword>
<dbReference type="Proteomes" id="UP001153069">
    <property type="component" value="Unassembled WGS sequence"/>
</dbReference>
<evidence type="ECO:0000256" key="1">
    <source>
        <dbReference type="SAM" id="MobiDB-lite"/>
    </source>
</evidence>
<feature type="region of interest" description="Disordered" evidence="1">
    <location>
        <begin position="70"/>
        <end position="92"/>
    </location>
</feature>
<feature type="chain" id="PRO_5040201608" evidence="2">
    <location>
        <begin position="29"/>
        <end position="179"/>
    </location>
</feature>
<sequence>MAVLRNLLSTGALLVALLVATSLQDCVGFAGSISVPTHLQRSSELNMYPRKASPAQSSAPSKVAQKMIPNHASISPTTAAHRTKKQLKTRRTRKRYNTELSNSVLADCNTLPSFPTAHGILSPETVMRMEEMVETEGRTTKAVERFLSQYKREGPLSCLSMLSDPEVLPHLTKAMRDVV</sequence>
<organism evidence="3 4">
    <name type="scientific">Seminavis robusta</name>
    <dbReference type="NCBI Taxonomy" id="568900"/>
    <lineage>
        <taxon>Eukaryota</taxon>
        <taxon>Sar</taxon>
        <taxon>Stramenopiles</taxon>
        <taxon>Ochrophyta</taxon>
        <taxon>Bacillariophyta</taxon>
        <taxon>Bacillariophyceae</taxon>
        <taxon>Bacillariophycidae</taxon>
        <taxon>Naviculales</taxon>
        <taxon>Naviculaceae</taxon>
        <taxon>Seminavis</taxon>
    </lineage>
</organism>